<dbReference type="PANTHER" id="PTHR12651:SF1">
    <property type="entry name" value="26S PROTEASOME NON-ATPASE REGULATORY SUBUNIT 9"/>
    <property type="match status" value="1"/>
</dbReference>
<dbReference type="Proteomes" id="UP000800041">
    <property type="component" value="Unassembled WGS sequence"/>
</dbReference>
<dbReference type="GO" id="GO:0005737">
    <property type="term" value="C:cytoplasm"/>
    <property type="evidence" value="ECO:0007669"/>
    <property type="project" value="TreeGrafter"/>
</dbReference>
<dbReference type="Gene3D" id="2.30.42.10">
    <property type="match status" value="1"/>
</dbReference>
<dbReference type="GO" id="GO:0070682">
    <property type="term" value="P:proteasome regulatory particle assembly"/>
    <property type="evidence" value="ECO:0007669"/>
    <property type="project" value="InterPro"/>
</dbReference>
<organism evidence="6 7">
    <name type="scientific">Aulographum hederae CBS 113979</name>
    <dbReference type="NCBI Taxonomy" id="1176131"/>
    <lineage>
        <taxon>Eukaryota</taxon>
        <taxon>Fungi</taxon>
        <taxon>Dikarya</taxon>
        <taxon>Ascomycota</taxon>
        <taxon>Pezizomycotina</taxon>
        <taxon>Dothideomycetes</taxon>
        <taxon>Pleosporomycetidae</taxon>
        <taxon>Aulographales</taxon>
        <taxon>Aulographaceae</taxon>
    </lineage>
</organism>
<evidence type="ECO:0000259" key="5">
    <source>
        <dbReference type="Pfam" id="PF18265"/>
    </source>
</evidence>
<dbReference type="AlphaFoldDB" id="A0A6G1H6R7"/>
<evidence type="ECO:0000259" key="4">
    <source>
        <dbReference type="Pfam" id="PF04495"/>
    </source>
</evidence>
<name>A0A6G1H6R7_9PEZI</name>
<evidence type="ECO:0000256" key="1">
    <source>
        <dbReference type="ARBA" id="ARBA00023186"/>
    </source>
</evidence>
<feature type="region of interest" description="Disordered" evidence="3">
    <location>
        <begin position="1"/>
        <end position="30"/>
    </location>
</feature>
<evidence type="ECO:0000256" key="2">
    <source>
        <dbReference type="ARBA" id="ARBA00068021"/>
    </source>
</evidence>
<gene>
    <name evidence="6" type="ORF">K402DRAFT_328216</name>
</gene>
<sequence>MGLRMDDLHTPSVSSGPTSNGTVEESKEGSSLMHLINQKDKVEAEMSALFSVLRSHNVTMTTTLTTFDGYPRDDIDIAQIRTTRARIIHLKNDYKSLMARIEEGLHAHHASMALEAADTSQTLSTALPSRPAAENIPNAPERAFAKVNSVAAGSPAETADLKAGDQILQFGAATWLNHEKLSKVAEVVSQNEGRPILVKILRNSDGSGTEKLEVQLTPRRNWGGRGMLGCHLLQV</sequence>
<dbReference type="InterPro" id="IPR036034">
    <property type="entry name" value="PDZ_sf"/>
</dbReference>
<dbReference type="PANTHER" id="PTHR12651">
    <property type="entry name" value="26S PROTEASOME NON-ATPASE REGULATORY SUBUNIT 9"/>
    <property type="match status" value="1"/>
</dbReference>
<evidence type="ECO:0000313" key="6">
    <source>
        <dbReference type="EMBL" id="KAF1988658.1"/>
    </source>
</evidence>
<dbReference type="Pfam" id="PF04495">
    <property type="entry name" value="GRASP55_65"/>
    <property type="match status" value="1"/>
</dbReference>
<dbReference type="InterPro" id="IPR024958">
    <property type="entry name" value="GRASP_PDZ"/>
</dbReference>
<dbReference type="SUPFAM" id="SSF50156">
    <property type="entry name" value="PDZ domain-like"/>
    <property type="match status" value="1"/>
</dbReference>
<dbReference type="InterPro" id="IPR035269">
    <property type="entry name" value="PSMD9"/>
</dbReference>
<dbReference type="GO" id="GO:0000502">
    <property type="term" value="C:proteasome complex"/>
    <property type="evidence" value="ECO:0007669"/>
    <property type="project" value="UniProtKB-KW"/>
</dbReference>
<keyword evidence="1" id="KW-0143">Chaperone</keyword>
<dbReference type="FunFam" id="2.30.42.10:FF:000107">
    <property type="entry name" value="26S proteasome non-ATPase regulatory subunit 9"/>
    <property type="match status" value="1"/>
</dbReference>
<dbReference type="EMBL" id="ML977148">
    <property type="protein sequence ID" value="KAF1988658.1"/>
    <property type="molecule type" value="Genomic_DNA"/>
</dbReference>
<evidence type="ECO:0000313" key="7">
    <source>
        <dbReference type="Proteomes" id="UP000800041"/>
    </source>
</evidence>
<keyword evidence="7" id="KW-1185">Reference proteome</keyword>
<dbReference type="OrthoDB" id="72325at2759"/>
<feature type="domain" description="PDZ GRASP-type" evidence="4">
    <location>
        <begin position="143"/>
        <end position="232"/>
    </location>
</feature>
<protein>
    <recommendedName>
        <fullName evidence="2">Probable 26S proteasome regulatory subunit p27</fullName>
    </recommendedName>
</protein>
<evidence type="ECO:0000256" key="3">
    <source>
        <dbReference type="SAM" id="MobiDB-lite"/>
    </source>
</evidence>
<dbReference type="InterPro" id="IPR040815">
    <property type="entry name" value="Nas2_N"/>
</dbReference>
<proteinExistence type="predicted"/>
<keyword evidence="6" id="KW-0647">Proteasome</keyword>
<dbReference type="Gene3D" id="6.10.140.1710">
    <property type="match status" value="1"/>
</dbReference>
<dbReference type="Pfam" id="PF18265">
    <property type="entry name" value="Nas2_N"/>
    <property type="match status" value="1"/>
</dbReference>
<feature type="compositionally biased region" description="Polar residues" evidence="3">
    <location>
        <begin position="11"/>
        <end position="23"/>
    </location>
</feature>
<accession>A0A6G1H6R7</accession>
<feature type="domain" description="Nas2 N-terminal" evidence="5">
    <location>
        <begin position="33"/>
        <end position="110"/>
    </location>
</feature>
<dbReference type="GO" id="GO:0005634">
    <property type="term" value="C:nucleus"/>
    <property type="evidence" value="ECO:0007669"/>
    <property type="project" value="TreeGrafter"/>
</dbReference>
<reference evidence="6" key="1">
    <citation type="journal article" date="2020" name="Stud. Mycol.">
        <title>101 Dothideomycetes genomes: a test case for predicting lifestyles and emergence of pathogens.</title>
        <authorList>
            <person name="Haridas S."/>
            <person name="Albert R."/>
            <person name="Binder M."/>
            <person name="Bloem J."/>
            <person name="Labutti K."/>
            <person name="Salamov A."/>
            <person name="Andreopoulos B."/>
            <person name="Baker S."/>
            <person name="Barry K."/>
            <person name="Bills G."/>
            <person name="Bluhm B."/>
            <person name="Cannon C."/>
            <person name="Castanera R."/>
            <person name="Culley D."/>
            <person name="Daum C."/>
            <person name="Ezra D."/>
            <person name="Gonzalez J."/>
            <person name="Henrissat B."/>
            <person name="Kuo A."/>
            <person name="Liang C."/>
            <person name="Lipzen A."/>
            <person name="Lutzoni F."/>
            <person name="Magnuson J."/>
            <person name="Mondo S."/>
            <person name="Nolan M."/>
            <person name="Ohm R."/>
            <person name="Pangilinan J."/>
            <person name="Park H.-J."/>
            <person name="Ramirez L."/>
            <person name="Alfaro M."/>
            <person name="Sun H."/>
            <person name="Tritt A."/>
            <person name="Yoshinaga Y."/>
            <person name="Zwiers L.-H."/>
            <person name="Turgeon B."/>
            <person name="Goodwin S."/>
            <person name="Spatafora J."/>
            <person name="Crous P."/>
            <person name="Grigoriev I."/>
        </authorList>
    </citation>
    <scope>NUCLEOTIDE SEQUENCE</scope>
    <source>
        <strain evidence="6">CBS 113979</strain>
    </source>
</reference>